<keyword evidence="2" id="KW-1185">Reference proteome</keyword>
<gene>
    <name evidence="1" type="ORF">M407DRAFT_24997</name>
</gene>
<organism evidence="1 2">
    <name type="scientific">Tulasnella calospora MUT 4182</name>
    <dbReference type="NCBI Taxonomy" id="1051891"/>
    <lineage>
        <taxon>Eukaryota</taxon>
        <taxon>Fungi</taxon>
        <taxon>Dikarya</taxon>
        <taxon>Basidiomycota</taxon>
        <taxon>Agaricomycotina</taxon>
        <taxon>Agaricomycetes</taxon>
        <taxon>Cantharellales</taxon>
        <taxon>Tulasnellaceae</taxon>
        <taxon>Tulasnella</taxon>
    </lineage>
</organism>
<evidence type="ECO:0008006" key="3">
    <source>
        <dbReference type="Google" id="ProtNLM"/>
    </source>
</evidence>
<dbReference type="HOGENOM" id="CLU_994646_0_0_1"/>
<evidence type="ECO:0000313" key="1">
    <source>
        <dbReference type="EMBL" id="KIO25619.1"/>
    </source>
</evidence>
<dbReference type="AlphaFoldDB" id="A0A0C3QI83"/>
<accession>A0A0C3QI83</accession>
<dbReference type="Gene3D" id="3.40.50.1460">
    <property type="match status" value="1"/>
</dbReference>
<dbReference type="EMBL" id="KN823038">
    <property type="protein sequence ID" value="KIO25619.1"/>
    <property type="molecule type" value="Genomic_DNA"/>
</dbReference>
<name>A0A0C3QI83_9AGAM</name>
<dbReference type="OrthoDB" id="3199771at2759"/>
<evidence type="ECO:0000313" key="2">
    <source>
        <dbReference type="Proteomes" id="UP000054248"/>
    </source>
</evidence>
<sequence length="319" mass="34362">MSSQVQQVSSVPPPYELVSSGSNFTDDSLSLAFNLRSAKFSRRQDSNIVPPAVAYPTLATNAKTNTIIISITKGDPAEPALAGVGGDFPLVLDELTARTTGSLQVITDLQVPRPALQAKTLLPSLQNVSDAIRNVGQAMKPGSICYIHISGHAYQDSPRTAFMPLPSGERLDGKELMSWLRAAASTGGTFLIIADVCYAAGFIRMPFIYDVKDGSLSWSKSSEIQVQGGSGQVIALLSTDHNQSAVTINSEATAPYPGYHGLFTFSLFNYIKKQPLEINITNLLLHLRKHSNYHPSQPRPQISATIEGLRQLPLGRPSA</sequence>
<reference evidence="1 2" key="1">
    <citation type="submission" date="2014-04" db="EMBL/GenBank/DDBJ databases">
        <authorList>
            <consortium name="DOE Joint Genome Institute"/>
            <person name="Kuo A."/>
            <person name="Girlanda M."/>
            <person name="Perotto S."/>
            <person name="Kohler A."/>
            <person name="Nagy L.G."/>
            <person name="Floudas D."/>
            <person name="Copeland A."/>
            <person name="Barry K.W."/>
            <person name="Cichocki N."/>
            <person name="Veneault-Fourrey C."/>
            <person name="LaButti K."/>
            <person name="Lindquist E.A."/>
            <person name="Lipzen A."/>
            <person name="Lundell T."/>
            <person name="Morin E."/>
            <person name="Murat C."/>
            <person name="Sun H."/>
            <person name="Tunlid A."/>
            <person name="Henrissat B."/>
            <person name="Grigoriev I.V."/>
            <person name="Hibbett D.S."/>
            <person name="Martin F."/>
            <person name="Nordberg H.P."/>
            <person name="Cantor M.N."/>
            <person name="Hua S.X."/>
        </authorList>
    </citation>
    <scope>NUCLEOTIDE SEQUENCE [LARGE SCALE GENOMIC DNA]</scope>
    <source>
        <strain evidence="1 2">MUT 4182</strain>
    </source>
</reference>
<protein>
    <recommendedName>
        <fullName evidence="3">Caspase family p20 domain-containing protein</fullName>
    </recommendedName>
</protein>
<proteinExistence type="predicted"/>
<dbReference type="Proteomes" id="UP000054248">
    <property type="component" value="Unassembled WGS sequence"/>
</dbReference>
<reference evidence="2" key="2">
    <citation type="submission" date="2015-01" db="EMBL/GenBank/DDBJ databases">
        <title>Evolutionary Origins and Diversification of the Mycorrhizal Mutualists.</title>
        <authorList>
            <consortium name="DOE Joint Genome Institute"/>
            <consortium name="Mycorrhizal Genomics Consortium"/>
            <person name="Kohler A."/>
            <person name="Kuo A."/>
            <person name="Nagy L.G."/>
            <person name="Floudas D."/>
            <person name="Copeland A."/>
            <person name="Barry K.W."/>
            <person name="Cichocki N."/>
            <person name="Veneault-Fourrey C."/>
            <person name="LaButti K."/>
            <person name="Lindquist E.A."/>
            <person name="Lipzen A."/>
            <person name="Lundell T."/>
            <person name="Morin E."/>
            <person name="Murat C."/>
            <person name="Riley R."/>
            <person name="Ohm R."/>
            <person name="Sun H."/>
            <person name="Tunlid A."/>
            <person name="Henrissat B."/>
            <person name="Grigoriev I.V."/>
            <person name="Hibbett D.S."/>
            <person name="Martin F."/>
        </authorList>
    </citation>
    <scope>NUCLEOTIDE SEQUENCE [LARGE SCALE GENOMIC DNA]</scope>
    <source>
        <strain evidence="2">MUT 4182</strain>
    </source>
</reference>